<protein>
    <submittedName>
        <fullName evidence="2">Uncharacterized protein</fullName>
    </submittedName>
</protein>
<evidence type="ECO:0000256" key="1">
    <source>
        <dbReference type="SAM" id="SignalP"/>
    </source>
</evidence>
<dbReference type="AlphaFoldDB" id="A0A9W8G8J7"/>
<keyword evidence="1" id="KW-0732">Signal</keyword>
<dbReference type="Proteomes" id="UP001151518">
    <property type="component" value="Unassembled WGS sequence"/>
</dbReference>
<evidence type="ECO:0000313" key="3">
    <source>
        <dbReference type="Proteomes" id="UP001151518"/>
    </source>
</evidence>
<proteinExistence type="predicted"/>
<name>A0A9W8G8J7_9FUNG</name>
<comment type="caution">
    <text evidence="2">The sequence shown here is derived from an EMBL/GenBank/DDBJ whole genome shotgun (WGS) entry which is preliminary data.</text>
</comment>
<dbReference type="OrthoDB" id="5561444at2759"/>
<gene>
    <name evidence="2" type="ORF">GGI25_000265</name>
</gene>
<dbReference type="EMBL" id="JANBTW010000002">
    <property type="protein sequence ID" value="KAJ2680959.1"/>
    <property type="molecule type" value="Genomic_DNA"/>
</dbReference>
<feature type="chain" id="PRO_5040900994" evidence="1">
    <location>
        <begin position="17"/>
        <end position="302"/>
    </location>
</feature>
<organism evidence="2 3">
    <name type="scientific">Coemansia spiralis</name>
    <dbReference type="NCBI Taxonomy" id="417178"/>
    <lineage>
        <taxon>Eukaryota</taxon>
        <taxon>Fungi</taxon>
        <taxon>Fungi incertae sedis</taxon>
        <taxon>Zoopagomycota</taxon>
        <taxon>Kickxellomycotina</taxon>
        <taxon>Kickxellomycetes</taxon>
        <taxon>Kickxellales</taxon>
        <taxon>Kickxellaceae</taxon>
        <taxon>Coemansia</taxon>
    </lineage>
</organism>
<accession>A0A9W8G8J7</accession>
<evidence type="ECO:0000313" key="2">
    <source>
        <dbReference type="EMBL" id="KAJ2680959.1"/>
    </source>
</evidence>
<sequence length="302" mass="31483">MRTFTAIFVAASTVLGQEIGFSGGDNLSTGTNAISNPNVNNGWQADSSLFAGAPVSGSGVTTFNDVVGSSFTNVNSNTAIKDNLVNNPSATLVKGNDGWTANGDHNSLGPVQNLFGRSPVFRRSGDVVFADNHHQVQSQLTTGQIMPAHVIQPGFVAPVFRRNGEVVFTDNHHQVESQVTNGQAVPAHIIQPGFVSPFFAAPQFVAAHPAPVAVTAAPVLKRDGDIVFADNHHRVESATVVSPAFVPAAAGWAVGTAPEIVTPVVHHVNVQPAVVESVAPQAFIPVSAQQNGQKATIVQNQA</sequence>
<reference evidence="2" key="1">
    <citation type="submission" date="2022-07" db="EMBL/GenBank/DDBJ databases">
        <title>Phylogenomic reconstructions and comparative analyses of Kickxellomycotina fungi.</title>
        <authorList>
            <person name="Reynolds N.K."/>
            <person name="Stajich J.E."/>
            <person name="Barry K."/>
            <person name="Grigoriev I.V."/>
            <person name="Crous P."/>
            <person name="Smith M.E."/>
        </authorList>
    </citation>
    <scope>NUCLEOTIDE SEQUENCE</scope>
    <source>
        <strain evidence="2">NRRL 3115</strain>
    </source>
</reference>
<feature type="signal peptide" evidence="1">
    <location>
        <begin position="1"/>
        <end position="16"/>
    </location>
</feature>